<organism evidence="2 3">
    <name type="scientific">Blastococcus brunescens</name>
    <dbReference type="NCBI Taxonomy" id="1564165"/>
    <lineage>
        <taxon>Bacteria</taxon>
        <taxon>Bacillati</taxon>
        <taxon>Actinomycetota</taxon>
        <taxon>Actinomycetes</taxon>
        <taxon>Geodermatophilales</taxon>
        <taxon>Geodermatophilaceae</taxon>
        <taxon>Blastococcus</taxon>
    </lineage>
</organism>
<protein>
    <recommendedName>
        <fullName evidence="4">Adenylosuccinate lyase</fullName>
    </recommendedName>
</protein>
<evidence type="ECO:0008006" key="4">
    <source>
        <dbReference type="Google" id="ProtNLM"/>
    </source>
</evidence>
<dbReference type="RefSeq" id="WP_324275531.1">
    <property type="nucleotide sequence ID" value="NZ_CP141261.1"/>
</dbReference>
<keyword evidence="1" id="KW-0456">Lyase</keyword>
<dbReference type="InterPro" id="IPR024083">
    <property type="entry name" value="Fumarase/histidase_N"/>
</dbReference>
<evidence type="ECO:0000256" key="1">
    <source>
        <dbReference type="ARBA" id="ARBA00023239"/>
    </source>
</evidence>
<dbReference type="EMBL" id="CP141261">
    <property type="protein sequence ID" value="WRL64203.1"/>
    <property type="molecule type" value="Genomic_DNA"/>
</dbReference>
<sequence length="82" mass="8741">MSGHVIDSELFGNSYSTAQMREVFSSRSVLQSWIDTESALARAQATLGLVPQEAADDITERGVVDDFDLASLAAGIKATSHP</sequence>
<accession>A0ABZ1B2X0</accession>
<dbReference type="PANTHER" id="PTHR43172">
    <property type="entry name" value="ADENYLOSUCCINATE LYASE"/>
    <property type="match status" value="1"/>
</dbReference>
<evidence type="ECO:0000313" key="3">
    <source>
        <dbReference type="Proteomes" id="UP001324287"/>
    </source>
</evidence>
<reference evidence="2 3" key="1">
    <citation type="submission" date="2023-12" db="EMBL/GenBank/DDBJ databases">
        <title>Blastococcus brunescens sp. nov., an actonobacterium isolated from sandstone collected in sahara desert.</title>
        <authorList>
            <person name="Gtari M."/>
            <person name="Ghodhbane F."/>
        </authorList>
    </citation>
    <scope>NUCLEOTIDE SEQUENCE [LARGE SCALE GENOMIC DNA]</scope>
    <source>
        <strain evidence="2 3">BMG 8361</strain>
    </source>
</reference>
<dbReference type="Proteomes" id="UP001324287">
    <property type="component" value="Chromosome"/>
</dbReference>
<dbReference type="InterPro" id="IPR008948">
    <property type="entry name" value="L-Aspartase-like"/>
</dbReference>
<evidence type="ECO:0000313" key="2">
    <source>
        <dbReference type="EMBL" id="WRL64203.1"/>
    </source>
</evidence>
<dbReference type="SUPFAM" id="SSF48557">
    <property type="entry name" value="L-aspartase-like"/>
    <property type="match status" value="1"/>
</dbReference>
<dbReference type="Gene3D" id="1.10.275.10">
    <property type="entry name" value="Fumarase/aspartase (N-terminal domain)"/>
    <property type="match status" value="1"/>
</dbReference>
<name>A0ABZ1B2X0_9ACTN</name>
<gene>
    <name evidence="2" type="ORF">U6N30_32395</name>
</gene>
<proteinExistence type="predicted"/>
<keyword evidence="3" id="KW-1185">Reference proteome</keyword>